<dbReference type="KEGG" id="bco:Bcell_3567"/>
<name>E6TRH8_EVAC2</name>
<keyword evidence="1" id="KW-0472">Membrane</keyword>
<dbReference type="OrthoDB" id="2850022at2"/>
<reference evidence="2 3" key="1">
    <citation type="submission" date="2010-12" db="EMBL/GenBank/DDBJ databases">
        <title>Complete sequence of Bacillus cellulosilyticus DSM 2522.</title>
        <authorList>
            <consortium name="US DOE Joint Genome Institute"/>
            <person name="Lucas S."/>
            <person name="Copeland A."/>
            <person name="Lapidus A."/>
            <person name="Cheng J.-F."/>
            <person name="Bruce D."/>
            <person name="Goodwin L."/>
            <person name="Pitluck S."/>
            <person name="Chertkov O."/>
            <person name="Detter J.C."/>
            <person name="Han C."/>
            <person name="Tapia R."/>
            <person name="Land M."/>
            <person name="Hauser L."/>
            <person name="Jeffries C."/>
            <person name="Kyrpides N."/>
            <person name="Ivanova N."/>
            <person name="Mikhailova N."/>
            <person name="Brumm P."/>
            <person name="Mead D."/>
            <person name="Woyke T."/>
        </authorList>
    </citation>
    <scope>NUCLEOTIDE SEQUENCE [LARGE SCALE GENOMIC DNA]</scope>
    <source>
        <strain evidence="3">ATCC 21833 / DSM 2522 / FERM P-1141 / JCM 9156 / N-4</strain>
    </source>
</reference>
<protein>
    <submittedName>
        <fullName evidence="2">Uncharacterized protein</fullName>
    </submittedName>
</protein>
<keyword evidence="1" id="KW-1133">Transmembrane helix</keyword>
<dbReference type="EMBL" id="CP002394">
    <property type="protein sequence ID" value="ADU31808.1"/>
    <property type="molecule type" value="Genomic_DNA"/>
</dbReference>
<dbReference type="STRING" id="649639.Bcell_3567"/>
<dbReference type="HOGENOM" id="CLU_1709571_0_0_9"/>
<evidence type="ECO:0000313" key="2">
    <source>
        <dbReference type="EMBL" id="ADU31808.1"/>
    </source>
</evidence>
<keyword evidence="1" id="KW-0812">Transmembrane</keyword>
<proteinExistence type="predicted"/>
<evidence type="ECO:0000313" key="3">
    <source>
        <dbReference type="Proteomes" id="UP000001401"/>
    </source>
</evidence>
<gene>
    <name evidence="2" type="ordered locus">Bcell_3567</name>
</gene>
<evidence type="ECO:0000256" key="1">
    <source>
        <dbReference type="SAM" id="Phobius"/>
    </source>
</evidence>
<dbReference type="AlphaFoldDB" id="E6TRH8"/>
<sequence length="153" mass="17403">MAYQIMFYGGLIGATISLLISLTVFFRLKIWRVIQDLTGTRTLKSRKNRNEGVKEKGKTKKITKELKLKKNEGSDKQVAATLEKQSAMPETALLQYDDVGSTELLEEELDETVLLMEEETTLLEGDEQKSVEAGEDFFVKEKEVMIIHTNRSI</sequence>
<dbReference type="Proteomes" id="UP000001401">
    <property type="component" value="Chromosome"/>
</dbReference>
<dbReference type="eggNOG" id="ENOG502ZNEF">
    <property type="taxonomic scope" value="Bacteria"/>
</dbReference>
<dbReference type="RefSeq" id="WP_013490139.1">
    <property type="nucleotide sequence ID" value="NC_014829.1"/>
</dbReference>
<keyword evidence="3" id="KW-1185">Reference proteome</keyword>
<accession>E6TRH8</accession>
<feature type="transmembrane region" description="Helical" evidence="1">
    <location>
        <begin position="6"/>
        <end position="26"/>
    </location>
</feature>
<organism evidence="2 3">
    <name type="scientific">Evansella cellulosilytica (strain ATCC 21833 / DSM 2522 / FERM P-1141 / JCM 9156 / N-4)</name>
    <name type="common">Bacillus cellulosilyticus</name>
    <dbReference type="NCBI Taxonomy" id="649639"/>
    <lineage>
        <taxon>Bacteria</taxon>
        <taxon>Bacillati</taxon>
        <taxon>Bacillota</taxon>
        <taxon>Bacilli</taxon>
        <taxon>Bacillales</taxon>
        <taxon>Bacillaceae</taxon>
        <taxon>Evansella</taxon>
    </lineage>
</organism>